<evidence type="ECO:0000256" key="7">
    <source>
        <dbReference type="RuleBase" id="RU003788"/>
    </source>
</evidence>
<dbReference type="InterPro" id="IPR034690">
    <property type="entry name" value="Endolysin_T4_type"/>
</dbReference>
<keyword evidence="8" id="KW-1133">Transmembrane helix</keyword>
<dbReference type="PANTHER" id="PTHR38107:SF3">
    <property type="entry name" value="LYSOZYME RRRD-RELATED"/>
    <property type="match status" value="1"/>
</dbReference>
<keyword evidence="3 7" id="KW-0081">Bacteriolytic enzyme</keyword>
<dbReference type="GO" id="GO:0009253">
    <property type="term" value="P:peptidoglycan catabolic process"/>
    <property type="evidence" value="ECO:0007669"/>
    <property type="project" value="InterPro"/>
</dbReference>
<evidence type="ECO:0000313" key="10">
    <source>
        <dbReference type="Proteomes" id="UP000216188"/>
    </source>
</evidence>
<dbReference type="PANTHER" id="PTHR38107">
    <property type="match status" value="1"/>
</dbReference>
<keyword evidence="8" id="KW-0812">Transmembrane</keyword>
<dbReference type="InterPro" id="IPR033907">
    <property type="entry name" value="Endolysin_autolysin"/>
</dbReference>
<evidence type="ECO:0000256" key="6">
    <source>
        <dbReference type="ARBA" id="ARBA00023295"/>
    </source>
</evidence>
<dbReference type="EC" id="3.2.1.17" evidence="7"/>
<feature type="transmembrane region" description="Helical" evidence="8">
    <location>
        <begin position="204"/>
        <end position="222"/>
    </location>
</feature>
<reference evidence="9 10" key="1">
    <citation type="submission" date="2017-07" db="EMBL/GenBank/DDBJ databases">
        <title>Phylogenetic study on the rhizospheric bacterium Ochrobactrum sp. A44.</title>
        <authorList>
            <person name="Krzyzanowska D.M."/>
            <person name="Ossowicki A."/>
            <person name="Rajewska M."/>
            <person name="Maciag T."/>
            <person name="Kaczynski Z."/>
            <person name="Czerwicka M."/>
            <person name="Jafra S."/>
        </authorList>
    </citation>
    <scope>NUCLEOTIDE SEQUENCE [LARGE SCALE GENOMIC DNA]</scope>
    <source>
        <strain evidence="9 10">CCUG 30717</strain>
    </source>
</reference>
<evidence type="ECO:0000313" key="9">
    <source>
        <dbReference type="EMBL" id="OYR25830.1"/>
    </source>
</evidence>
<dbReference type="GO" id="GO:0042742">
    <property type="term" value="P:defense response to bacterium"/>
    <property type="evidence" value="ECO:0007669"/>
    <property type="project" value="UniProtKB-KW"/>
</dbReference>
<dbReference type="SUPFAM" id="SSF53955">
    <property type="entry name" value="Lysozyme-like"/>
    <property type="match status" value="1"/>
</dbReference>
<gene>
    <name evidence="9" type="ORF">CEV34_2693</name>
</gene>
<keyword evidence="10" id="KW-1185">Reference proteome</keyword>
<dbReference type="Gene3D" id="1.10.530.40">
    <property type="match status" value="1"/>
</dbReference>
<organism evidence="9 10">
    <name type="scientific">Brucella pseudogrignonensis</name>
    <dbReference type="NCBI Taxonomy" id="419475"/>
    <lineage>
        <taxon>Bacteria</taxon>
        <taxon>Pseudomonadati</taxon>
        <taxon>Pseudomonadota</taxon>
        <taxon>Alphaproteobacteria</taxon>
        <taxon>Hyphomicrobiales</taxon>
        <taxon>Brucellaceae</taxon>
        <taxon>Brucella/Ochrobactrum group</taxon>
        <taxon>Brucella</taxon>
    </lineage>
</organism>
<dbReference type="GO" id="GO:0031640">
    <property type="term" value="P:killing of cells of another organism"/>
    <property type="evidence" value="ECO:0007669"/>
    <property type="project" value="UniProtKB-KW"/>
</dbReference>
<evidence type="ECO:0000256" key="2">
    <source>
        <dbReference type="ARBA" id="ARBA00022529"/>
    </source>
</evidence>
<dbReference type="GO" id="GO:0003796">
    <property type="term" value="F:lysozyme activity"/>
    <property type="evidence" value="ECO:0007669"/>
    <property type="project" value="UniProtKB-EC"/>
</dbReference>
<accession>A0A256GFW4</accession>
<evidence type="ECO:0000256" key="8">
    <source>
        <dbReference type="SAM" id="Phobius"/>
    </source>
</evidence>
<evidence type="ECO:0000256" key="3">
    <source>
        <dbReference type="ARBA" id="ARBA00022638"/>
    </source>
</evidence>
<dbReference type="HAMAP" id="MF_04110">
    <property type="entry name" value="ENDOLYSIN_T4"/>
    <property type="match status" value="1"/>
</dbReference>
<comment type="caution">
    <text evidence="9">The sequence shown here is derived from an EMBL/GenBank/DDBJ whole genome shotgun (WGS) entry which is preliminary data.</text>
</comment>
<evidence type="ECO:0000256" key="4">
    <source>
        <dbReference type="ARBA" id="ARBA00022801"/>
    </source>
</evidence>
<evidence type="ECO:0000256" key="5">
    <source>
        <dbReference type="ARBA" id="ARBA00023200"/>
    </source>
</evidence>
<proteinExistence type="inferred from homology"/>
<name>A0A256GFW4_9HYPH</name>
<dbReference type="InterPro" id="IPR023346">
    <property type="entry name" value="Lysozyme-like_dom_sf"/>
</dbReference>
<dbReference type="GO" id="GO:0016998">
    <property type="term" value="P:cell wall macromolecule catabolic process"/>
    <property type="evidence" value="ECO:0007669"/>
    <property type="project" value="InterPro"/>
</dbReference>
<dbReference type="InterPro" id="IPR002196">
    <property type="entry name" value="Glyco_hydro_24"/>
</dbReference>
<evidence type="ECO:0000256" key="1">
    <source>
        <dbReference type="ARBA" id="ARBA00000632"/>
    </source>
</evidence>
<dbReference type="Pfam" id="PF00959">
    <property type="entry name" value="Phage_lysozyme"/>
    <property type="match status" value="1"/>
</dbReference>
<keyword evidence="5" id="KW-1035">Host cytoplasm</keyword>
<keyword evidence="2 7" id="KW-0929">Antimicrobial</keyword>
<dbReference type="AlphaFoldDB" id="A0A256GFW4"/>
<comment type="catalytic activity">
    <reaction evidence="1 7">
        <text>Hydrolysis of (1-&gt;4)-beta-linkages between N-acetylmuramic acid and N-acetyl-D-glucosamine residues in a peptidoglycan and between N-acetyl-D-glucosamine residues in chitodextrins.</text>
        <dbReference type="EC" id="3.2.1.17"/>
    </reaction>
</comment>
<protein>
    <recommendedName>
        <fullName evidence="7">Lysozyme</fullName>
        <ecNumber evidence="7">3.2.1.17</ecNumber>
    </recommendedName>
</protein>
<dbReference type="RefSeq" id="WP_094543709.1">
    <property type="nucleotide sequence ID" value="NZ_JBHEEM010000011.1"/>
</dbReference>
<dbReference type="CDD" id="cd00737">
    <property type="entry name" value="lyz_endolysin_autolysin"/>
    <property type="match status" value="1"/>
</dbReference>
<comment type="similarity">
    <text evidence="7">Belongs to the glycosyl hydrolase 24 family.</text>
</comment>
<keyword evidence="8" id="KW-0472">Membrane</keyword>
<dbReference type="Proteomes" id="UP000216188">
    <property type="component" value="Unassembled WGS sequence"/>
</dbReference>
<sequence length="227" mass="23766">MARRINAAGLSLIKQWEGLKTTAYKDVAGILTIGYGHTSAAGAPKVTPGMAIGDKEAERILQNDLAKFEARVERLVTVPLTDNQFAVLVSFDFNTGALHKSTLLKKLNKGDYAAVPGELAKWVNAGGKKVQGLVNRRAAEAGLWAKGAFVSSNTVTATTKTDRTDVVAIGGAGAAGVGGAVGPILPDITQAIVDQQDSLTSGQWARIIVGGVVLALTLWGIYRKIKS</sequence>
<dbReference type="EMBL" id="NNRM01000021">
    <property type="protein sequence ID" value="OYR25830.1"/>
    <property type="molecule type" value="Genomic_DNA"/>
</dbReference>
<keyword evidence="4 7" id="KW-0378">Hydrolase</keyword>
<dbReference type="InterPro" id="IPR051018">
    <property type="entry name" value="Bacteriophage_GH24"/>
</dbReference>
<dbReference type="InterPro" id="IPR023347">
    <property type="entry name" value="Lysozyme_dom_sf"/>
</dbReference>
<keyword evidence="6 7" id="KW-0326">Glycosidase</keyword>